<evidence type="ECO:0000256" key="2">
    <source>
        <dbReference type="ARBA" id="ARBA00022737"/>
    </source>
</evidence>
<feature type="compositionally biased region" description="Basic and acidic residues" evidence="5">
    <location>
        <begin position="20"/>
        <end position="31"/>
    </location>
</feature>
<dbReference type="GO" id="GO:0008270">
    <property type="term" value="F:zinc ion binding"/>
    <property type="evidence" value="ECO:0007669"/>
    <property type="project" value="UniProtKB-KW"/>
</dbReference>
<dbReference type="GO" id="GO:0031048">
    <property type="term" value="P:regulatory ncRNA-mediated heterochromatin formation"/>
    <property type="evidence" value="ECO:0007669"/>
    <property type="project" value="TreeGrafter"/>
</dbReference>
<dbReference type="InterPro" id="IPR000967">
    <property type="entry name" value="Znf_NFX1"/>
</dbReference>
<dbReference type="Gene3D" id="3.40.50.300">
    <property type="entry name" value="P-loop containing nucleotide triphosphate hydrolases"/>
    <property type="match status" value="3"/>
</dbReference>
<evidence type="ECO:0000256" key="4">
    <source>
        <dbReference type="ARBA" id="ARBA00022833"/>
    </source>
</evidence>
<feature type="domain" description="NF-X1-type" evidence="6">
    <location>
        <begin position="1379"/>
        <end position="1398"/>
    </location>
</feature>
<dbReference type="PANTHER" id="PTHR10887:SF341">
    <property type="entry name" value="NFX1-TYPE ZINC FINGER-CONTAINING PROTEIN 1"/>
    <property type="match status" value="1"/>
</dbReference>
<evidence type="ECO:0000259" key="6">
    <source>
        <dbReference type="SMART" id="SM00438"/>
    </source>
</evidence>
<evidence type="ECO:0000313" key="7">
    <source>
        <dbReference type="EMBL" id="KAK8723929.1"/>
    </source>
</evidence>
<protein>
    <recommendedName>
        <fullName evidence="6">NF-X1-type domain-containing protein</fullName>
    </recommendedName>
</protein>
<dbReference type="SMART" id="SM00438">
    <property type="entry name" value="ZnF_NFX"/>
    <property type="match status" value="5"/>
</dbReference>
<proteinExistence type="predicted"/>
<dbReference type="Pfam" id="PF13086">
    <property type="entry name" value="AAA_11"/>
    <property type="match status" value="1"/>
</dbReference>
<dbReference type="CDD" id="cd18808">
    <property type="entry name" value="SF1_C_Upf1"/>
    <property type="match status" value="1"/>
</dbReference>
<gene>
    <name evidence="7" type="ORF">OTU49_011609</name>
</gene>
<feature type="non-terminal residue" evidence="7">
    <location>
        <position position="1580"/>
    </location>
</feature>
<feature type="compositionally biased region" description="Polar residues" evidence="5">
    <location>
        <begin position="1"/>
        <end position="19"/>
    </location>
</feature>
<keyword evidence="3" id="KW-0863">Zinc-finger</keyword>
<dbReference type="InterPro" id="IPR027417">
    <property type="entry name" value="P-loop_NTPase"/>
</dbReference>
<dbReference type="InterPro" id="IPR045055">
    <property type="entry name" value="DNA2/NAM7-like"/>
</dbReference>
<evidence type="ECO:0000313" key="8">
    <source>
        <dbReference type="Proteomes" id="UP001445076"/>
    </source>
</evidence>
<evidence type="ECO:0000256" key="3">
    <source>
        <dbReference type="ARBA" id="ARBA00022771"/>
    </source>
</evidence>
<dbReference type="Pfam" id="PF13087">
    <property type="entry name" value="AAA_12"/>
    <property type="match status" value="1"/>
</dbReference>
<dbReference type="Proteomes" id="UP001445076">
    <property type="component" value="Unassembled WGS sequence"/>
</dbReference>
<dbReference type="InterPro" id="IPR041679">
    <property type="entry name" value="DNA2/NAM7-like_C"/>
</dbReference>
<dbReference type="InterPro" id="IPR041677">
    <property type="entry name" value="DNA2/NAM7_AAA_11"/>
</dbReference>
<evidence type="ECO:0000256" key="1">
    <source>
        <dbReference type="ARBA" id="ARBA00022723"/>
    </source>
</evidence>
<dbReference type="PANTHER" id="PTHR10887">
    <property type="entry name" value="DNA2/NAM7 HELICASE FAMILY"/>
    <property type="match status" value="1"/>
</dbReference>
<feature type="domain" description="NF-X1-type" evidence="6">
    <location>
        <begin position="1486"/>
        <end position="1504"/>
    </location>
</feature>
<keyword evidence="4" id="KW-0862">Zinc</keyword>
<dbReference type="EMBL" id="JARKIK010000088">
    <property type="protein sequence ID" value="KAK8723929.1"/>
    <property type="molecule type" value="Genomic_DNA"/>
</dbReference>
<dbReference type="SUPFAM" id="SSF52540">
    <property type="entry name" value="P-loop containing nucleoside triphosphate hydrolases"/>
    <property type="match status" value="1"/>
</dbReference>
<feature type="domain" description="NF-X1-type" evidence="6">
    <location>
        <begin position="1347"/>
        <end position="1374"/>
    </location>
</feature>
<dbReference type="FunFam" id="3.40.50.300:FF:000742">
    <property type="entry name" value="NFX1-type zinc finger-containing protein 1"/>
    <property type="match status" value="1"/>
</dbReference>
<dbReference type="Pfam" id="PF25396">
    <property type="entry name" value="ZNFX1"/>
    <property type="match status" value="1"/>
</dbReference>
<evidence type="ECO:0000256" key="5">
    <source>
        <dbReference type="SAM" id="MobiDB-lite"/>
    </source>
</evidence>
<feature type="domain" description="NF-X1-type" evidence="6">
    <location>
        <begin position="1236"/>
        <end position="1262"/>
    </location>
</feature>
<dbReference type="GO" id="GO:0004386">
    <property type="term" value="F:helicase activity"/>
    <property type="evidence" value="ECO:0007669"/>
    <property type="project" value="InterPro"/>
</dbReference>
<accession>A0AAW0W6V7</accession>
<dbReference type="InterPro" id="IPR057373">
    <property type="entry name" value="ZNFX1"/>
</dbReference>
<feature type="compositionally biased region" description="Polar residues" evidence="5">
    <location>
        <begin position="53"/>
        <end position="74"/>
    </location>
</feature>
<comment type="caution">
    <text evidence="7">The sequence shown here is derived from an EMBL/GenBank/DDBJ whole genome shotgun (WGS) entry which is preliminary data.</text>
</comment>
<dbReference type="GO" id="GO:0031380">
    <property type="term" value="C:nuclear RNA-directed RNA polymerase complex"/>
    <property type="evidence" value="ECO:0007669"/>
    <property type="project" value="TreeGrafter"/>
</dbReference>
<keyword evidence="8" id="KW-1185">Reference proteome</keyword>
<keyword evidence="1" id="KW-0479">Metal-binding</keyword>
<keyword evidence="2" id="KW-0677">Repeat</keyword>
<reference evidence="7 8" key="1">
    <citation type="journal article" date="2024" name="BMC Genomics">
        <title>Genome assembly of redclaw crayfish (Cherax quadricarinatus) provides insights into its immune adaptation and hypoxia tolerance.</title>
        <authorList>
            <person name="Liu Z."/>
            <person name="Zheng J."/>
            <person name="Li H."/>
            <person name="Fang K."/>
            <person name="Wang S."/>
            <person name="He J."/>
            <person name="Zhou D."/>
            <person name="Weng S."/>
            <person name="Chi M."/>
            <person name="Gu Z."/>
            <person name="He J."/>
            <person name="Li F."/>
            <person name="Wang M."/>
        </authorList>
    </citation>
    <scope>NUCLEOTIDE SEQUENCE [LARGE SCALE GENOMIC DNA]</scope>
    <source>
        <strain evidence="7">ZL_2023a</strain>
    </source>
</reference>
<feature type="domain" description="NF-X1-type" evidence="6">
    <location>
        <begin position="1433"/>
        <end position="1450"/>
    </location>
</feature>
<organism evidence="7 8">
    <name type="scientific">Cherax quadricarinatus</name>
    <name type="common">Australian red claw crayfish</name>
    <dbReference type="NCBI Taxonomy" id="27406"/>
    <lineage>
        <taxon>Eukaryota</taxon>
        <taxon>Metazoa</taxon>
        <taxon>Ecdysozoa</taxon>
        <taxon>Arthropoda</taxon>
        <taxon>Crustacea</taxon>
        <taxon>Multicrustacea</taxon>
        <taxon>Malacostraca</taxon>
        <taxon>Eumalacostraca</taxon>
        <taxon>Eucarida</taxon>
        <taxon>Decapoda</taxon>
        <taxon>Pleocyemata</taxon>
        <taxon>Astacidea</taxon>
        <taxon>Parastacoidea</taxon>
        <taxon>Parastacidae</taxon>
        <taxon>Cherax</taxon>
    </lineage>
</organism>
<feature type="region of interest" description="Disordered" evidence="5">
    <location>
        <begin position="1"/>
        <end position="90"/>
    </location>
</feature>
<name>A0AAW0W6V7_CHEQU</name>
<dbReference type="CDD" id="cd06008">
    <property type="entry name" value="NF-X1-zinc-finger"/>
    <property type="match status" value="1"/>
</dbReference>
<dbReference type="InterPro" id="IPR047187">
    <property type="entry name" value="SF1_C_Upf1"/>
</dbReference>
<sequence length="1580" mass="181393">MWRSTPRGNGFTSRPGQNNENERLQPGQEHHVRGRYFTGRGRFPNPPRGRGRANTQRGAQSLGDLSSTNDGNTKSKGKANYGGTRKKREHPMGYKALERMLTLYPDEVVMQLQMAMSGYDLLIDQEEDITPDKICLLMKVLSHASETRSNRENLYKLFSITFKKNFINRLISFSIEFGLKAYSENSETYFDKLCNVLNVYANAMPTHASDSITLLLESCIMNIQKMSTLQEENSFLRKYQEIKHFLEEYKQRLGESGYVEHKKRHRGRWEDDLAPPNDFRELSVLPTAEDLNDNVEPFLRRNIVQGKYSNVNHYLDVQFRLLREDFVRPLRNGINEFRCKSHSQNRDIWIYENVKIVGEDIQNFEMIHYIKLNLPKNFKIESSKRLLFGNLLCLSNDNFCTLFLGSVCDRNSEKLKNGIIGVKFDSDIDLHKDSVFVMAETRSYFVAYKHVLFALQGIIEDSFPMESFIVHVEPHMRPPSYLAQHAVYDLRVMQSASMMKESEASSKLFQHVNKTTEEQNEYLPQLQNVMVMSELPYWPTENALGLDDSQRRALRSALVSKLSIIQGPPGTGKTFIGLKISQVLLHNSQYWKNPNQASPILVVCFTNHALDQFLEGMSHYTNSIVRVGSRSKSEIIDEFQINKLVKALRSRKELPADVYEMNNNLMWQIRELESDVKSWRRVVQELLSPSGILRLDVFSSEDILPDTVLQQFRGMNLQTWLLDENLCTREDMEEIAAKSIITNQLDSNSGFKSNEDVWQEDLEDLYADEERDRLVDDEDLVEELKTGVTAHDILKYEIKAKTLEESLDALRQDDDMSDFNPEVVAIIKKLQVLKIGLKTLPRNTEQVKVLENVKFRKLDFQSRWALYKLWLSRLAEKVKKKLLEAEKEFKRTSKSWREIKDQEYLHIMRHAAVVGMTTTGAATYTNVIQALQPSIVIIEEAAEILEAHVISSLTGNCQHLIMIGDHQQLQPSATVYELAKKFNLETSLFERMIKNKIGYETLEYQHRMRPSISRLLVPSIYPHLKDHSSVHSYPHVKGIAADVFFITHSHHENLGKDEDSSSHENPHEGELVMALCRHLMLQGYDPTDITILTPYTGQFFLLRKIQRKYQVCQNVRISVVDNFQGEESNIILLSLVRSNKEGKVGFLRTDNRVCVALSRAKHGLYIAGNMDQLKESSDLWKKIEEDLAKEGAIGKSLTLQCEYHHEQMTVTTYTDILTKSPEGGCLKPCPYTLPKCGHSCPKTCHMSDKNHLEVKCPLPCPKILCERFHPCPGKCWEACGPCMQPVLKTLQCEHTHRVRCSTYNNELNCPTVIEKELPACKHLVKIACYIKPETYPCPIPCDIRLECGHQCRNNCHVTKDPEHLSYKCREKCTKLAKDCSENHRCKGLCHEDCNYCTIMIKKKALCGHLHEVQCCKPRADIECRNKCRKLLDCGHHCPKKCFEECGGCQVIVKKVVPECQHKIQIECCLPPSKSSCNGPCVIRLECGHQCQARCNEPCTAPCQVLVKTSIMCPKNHFIKVPCHYRNRVADKESTWWHCSEPCGTMLECEHVCKGQCGMCLHGRLHVACAEKCDKPLVCGH</sequence>